<accession>A0A918S1C6</accession>
<evidence type="ECO:0000313" key="2">
    <source>
        <dbReference type="EMBL" id="GHA19599.1"/>
    </source>
</evidence>
<dbReference type="Proteomes" id="UP000646579">
    <property type="component" value="Unassembled WGS sequence"/>
</dbReference>
<gene>
    <name evidence="2" type="ORF">GCM10007989_13990</name>
</gene>
<reference evidence="2" key="1">
    <citation type="journal article" date="2014" name="Int. J. Syst. Evol. Microbiol.">
        <title>Complete genome sequence of Corynebacterium casei LMG S-19264T (=DSM 44701T), isolated from a smear-ripened cheese.</title>
        <authorList>
            <consortium name="US DOE Joint Genome Institute (JGI-PGF)"/>
            <person name="Walter F."/>
            <person name="Albersmeier A."/>
            <person name="Kalinowski J."/>
            <person name="Ruckert C."/>
        </authorList>
    </citation>
    <scope>NUCLEOTIDE SEQUENCE</scope>
    <source>
        <strain evidence="2">KCTC 32437</strain>
    </source>
</reference>
<reference evidence="2" key="2">
    <citation type="submission" date="2020-09" db="EMBL/GenBank/DDBJ databases">
        <authorList>
            <person name="Sun Q."/>
            <person name="Kim S."/>
        </authorList>
    </citation>
    <scope>NUCLEOTIDE SEQUENCE</scope>
    <source>
        <strain evidence="2">KCTC 32437</strain>
    </source>
</reference>
<proteinExistence type="predicted"/>
<keyword evidence="3" id="KW-1185">Reference proteome</keyword>
<dbReference type="EMBL" id="BMZE01000001">
    <property type="protein sequence ID" value="GHA19599.1"/>
    <property type="molecule type" value="Genomic_DNA"/>
</dbReference>
<evidence type="ECO:0000313" key="3">
    <source>
        <dbReference type="Proteomes" id="UP000646579"/>
    </source>
</evidence>
<feature type="chain" id="PRO_5037299581" evidence="1">
    <location>
        <begin position="24"/>
        <end position="140"/>
    </location>
</feature>
<evidence type="ECO:0000256" key="1">
    <source>
        <dbReference type="SAM" id="SignalP"/>
    </source>
</evidence>
<keyword evidence="1" id="KW-0732">Signal</keyword>
<comment type="caution">
    <text evidence="2">The sequence shown here is derived from an EMBL/GenBank/DDBJ whole genome shotgun (WGS) entry which is preliminary data.</text>
</comment>
<dbReference type="AlphaFoldDB" id="A0A918S1C6"/>
<feature type="signal peptide" evidence="1">
    <location>
        <begin position="1"/>
        <end position="23"/>
    </location>
</feature>
<organism evidence="2 3">
    <name type="scientific">Devosia pacifica</name>
    <dbReference type="NCBI Taxonomy" id="1335967"/>
    <lineage>
        <taxon>Bacteria</taxon>
        <taxon>Pseudomonadati</taxon>
        <taxon>Pseudomonadota</taxon>
        <taxon>Alphaproteobacteria</taxon>
        <taxon>Hyphomicrobiales</taxon>
        <taxon>Devosiaceae</taxon>
        <taxon>Devosia</taxon>
    </lineage>
</organism>
<name>A0A918S1C6_9HYPH</name>
<dbReference type="RefSeq" id="WP_189424560.1">
    <property type="nucleotide sequence ID" value="NZ_BMZE01000001.1"/>
</dbReference>
<protein>
    <submittedName>
        <fullName evidence="2">Uncharacterized protein</fullName>
    </submittedName>
</protein>
<sequence length="140" mass="15140">MKIPTTAALAGAMLLAATTSSIAQSTIRSLPPSNYAIEAYVAQIGYHDLYNSSGVPLGNPWEVLRQDRANFHRFGVRDIFDQPDSFFANAGNRAIMENMLSHGSITGQAARDIMSGQAMVLVEIRGYGSVGRELHVTVAR</sequence>